<evidence type="ECO:0000256" key="6">
    <source>
        <dbReference type="PROSITE-ProRule" id="PRU00169"/>
    </source>
</evidence>
<proteinExistence type="predicted"/>
<feature type="domain" description="Response regulatory" evidence="8">
    <location>
        <begin position="5"/>
        <end position="121"/>
    </location>
</feature>
<dbReference type="InterPro" id="IPR001789">
    <property type="entry name" value="Sig_transdc_resp-reg_receiver"/>
</dbReference>
<comment type="subcellular location">
    <subcellularLocation>
        <location evidence="1">Cytoplasm</location>
    </subcellularLocation>
</comment>
<gene>
    <name evidence="9" type="ORF">GCM10010954_24280</name>
</gene>
<sequence>MSSYKILIADDHADAREGIRTILSSSPQYEIVGEAVNGQQAIEQADRLHPDLILMDIHMPGMDGLEATKRIKQANPATKIIILTVSEESTHLFDALKEGAQGYLLKSVRPTEWGSYMEAVLKDGDLSRDLIEQTLTKLTNKPSEKPPLSEREFEVMSLAAMGATNKEISKQLFITENTVKNHLKSVLRKLNIKNRVELARLAYEKHWL</sequence>
<dbReference type="SMART" id="SM00448">
    <property type="entry name" value="REC"/>
    <property type="match status" value="1"/>
</dbReference>
<protein>
    <submittedName>
        <fullName evidence="9">DNA-binding response regulator</fullName>
    </submittedName>
</protein>
<dbReference type="EMBL" id="BMEL01000003">
    <property type="protein sequence ID" value="GGF24527.1"/>
    <property type="molecule type" value="Genomic_DNA"/>
</dbReference>
<name>A0A917EWB3_HALAA</name>
<dbReference type="InterPro" id="IPR058245">
    <property type="entry name" value="NreC/VraR/RcsB-like_REC"/>
</dbReference>
<keyword evidence="4 9" id="KW-0238">DNA-binding</keyword>
<reference evidence="9" key="2">
    <citation type="submission" date="2020-09" db="EMBL/GenBank/DDBJ databases">
        <authorList>
            <person name="Sun Q."/>
            <person name="Zhou Y."/>
        </authorList>
    </citation>
    <scope>NUCLEOTIDE SEQUENCE</scope>
    <source>
        <strain evidence="9">CGMCC 1.12153</strain>
    </source>
</reference>
<evidence type="ECO:0000256" key="5">
    <source>
        <dbReference type="ARBA" id="ARBA00023163"/>
    </source>
</evidence>
<evidence type="ECO:0000256" key="2">
    <source>
        <dbReference type="ARBA" id="ARBA00022553"/>
    </source>
</evidence>
<dbReference type="Pfam" id="PF00196">
    <property type="entry name" value="GerE"/>
    <property type="match status" value="1"/>
</dbReference>
<dbReference type="PANTHER" id="PTHR43214:SF43">
    <property type="entry name" value="TWO-COMPONENT RESPONSE REGULATOR"/>
    <property type="match status" value="1"/>
</dbReference>
<dbReference type="AlphaFoldDB" id="A0A917EWB3"/>
<feature type="modified residue" description="4-aspartylphosphate" evidence="6">
    <location>
        <position position="56"/>
    </location>
</feature>
<dbReference type="InterPro" id="IPR011006">
    <property type="entry name" value="CheY-like_superfamily"/>
</dbReference>
<dbReference type="SUPFAM" id="SSF46894">
    <property type="entry name" value="C-terminal effector domain of the bipartite response regulators"/>
    <property type="match status" value="1"/>
</dbReference>
<evidence type="ECO:0000256" key="1">
    <source>
        <dbReference type="ARBA" id="ARBA00004496"/>
    </source>
</evidence>
<dbReference type="GO" id="GO:0006355">
    <property type="term" value="P:regulation of DNA-templated transcription"/>
    <property type="evidence" value="ECO:0007669"/>
    <property type="project" value="InterPro"/>
</dbReference>
<comment type="caution">
    <text evidence="9">The sequence shown here is derived from an EMBL/GenBank/DDBJ whole genome shotgun (WGS) entry which is preliminary data.</text>
</comment>
<dbReference type="InterPro" id="IPR016032">
    <property type="entry name" value="Sig_transdc_resp-reg_C-effctor"/>
</dbReference>
<dbReference type="PANTHER" id="PTHR43214">
    <property type="entry name" value="TWO-COMPONENT RESPONSE REGULATOR"/>
    <property type="match status" value="1"/>
</dbReference>
<dbReference type="GO" id="GO:0005737">
    <property type="term" value="C:cytoplasm"/>
    <property type="evidence" value="ECO:0007669"/>
    <property type="project" value="UniProtKB-SubCell"/>
</dbReference>
<dbReference type="InterPro" id="IPR039420">
    <property type="entry name" value="WalR-like"/>
</dbReference>
<evidence type="ECO:0000256" key="4">
    <source>
        <dbReference type="ARBA" id="ARBA00023125"/>
    </source>
</evidence>
<dbReference type="CDD" id="cd06170">
    <property type="entry name" value="LuxR_C_like"/>
    <property type="match status" value="1"/>
</dbReference>
<dbReference type="Proteomes" id="UP000660110">
    <property type="component" value="Unassembled WGS sequence"/>
</dbReference>
<dbReference type="InterPro" id="IPR000792">
    <property type="entry name" value="Tscrpt_reg_LuxR_C"/>
</dbReference>
<evidence type="ECO:0000256" key="3">
    <source>
        <dbReference type="ARBA" id="ARBA00023015"/>
    </source>
</evidence>
<dbReference type="SUPFAM" id="SSF52172">
    <property type="entry name" value="CheY-like"/>
    <property type="match status" value="1"/>
</dbReference>
<evidence type="ECO:0000259" key="7">
    <source>
        <dbReference type="PROSITE" id="PS50043"/>
    </source>
</evidence>
<evidence type="ECO:0000313" key="9">
    <source>
        <dbReference type="EMBL" id="GGF24527.1"/>
    </source>
</evidence>
<dbReference type="SMART" id="SM00421">
    <property type="entry name" value="HTH_LUXR"/>
    <property type="match status" value="1"/>
</dbReference>
<dbReference type="CDD" id="cd17535">
    <property type="entry name" value="REC_NarL-like"/>
    <property type="match status" value="1"/>
</dbReference>
<accession>A0A917EWB3</accession>
<evidence type="ECO:0000259" key="8">
    <source>
        <dbReference type="PROSITE" id="PS50110"/>
    </source>
</evidence>
<keyword evidence="3" id="KW-0805">Transcription regulation</keyword>
<keyword evidence="5" id="KW-0804">Transcription</keyword>
<dbReference type="PROSITE" id="PS00622">
    <property type="entry name" value="HTH_LUXR_1"/>
    <property type="match status" value="1"/>
</dbReference>
<organism evidence="9 10">
    <name type="scientific">Halobacillus andaensis</name>
    <dbReference type="NCBI Taxonomy" id="1176239"/>
    <lineage>
        <taxon>Bacteria</taxon>
        <taxon>Bacillati</taxon>
        <taxon>Bacillota</taxon>
        <taxon>Bacilli</taxon>
        <taxon>Bacillales</taxon>
        <taxon>Bacillaceae</taxon>
        <taxon>Halobacillus</taxon>
    </lineage>
</organism>
<evidence type="ECO:0000313" key="10">
    <source>
        <dbReference type="Proteomes" id="UP000660110"/>
    </source>
</evidence>
<dbReference type="Pfam" id="PF00072">
    <property type="entry name" value="Response_reg"/>
    <property type="match status" value="1"/>
</dbReference>
<keyword evidence="2 6" id="KW-0597">Phosphoprotein</keyword>
<keyword evidence="10" id="KW-1185">Reference proteome</keyword>
<dbReference type="GO" id="GO:0003677">
    <property type="term" value="F:DNA binding"/>
    <property type="evidence" value="ECO:0007669"/>
    <property type="project" value="UniProtKB-KW"/>
</dbReference>
<dbReference type="PRINTS" id="PR00038">
    <property type="entry name" value="HTHLUXR"/>
</dbReference>
<dbReference type="PROSITE" id="PS50110">
    <property type="entry name" value="RESPONSE_REGULATORY"/>
    <property type="match status" value="1"/>
</dbReference>
<dbReference type="RefSeq" id="WP_188377787.1">
    <property type="nucleotide sequence ID" value="NZ_BMEL01000003.1"/>
</dbReference>
<dbReference type="PROSITE" id="PS50043">
    <property type="entry name" value="HTH_LUXR_2"/>
    <property type="match status" value="1"/>
</dbReference>
<dbReference type="GO" id="GO:0000160">
    <property type="term" value="P:phosphorelay signal transduction system"/>
    <property type="evidence" value="ECO:0007669"/>
    <property type="project" value="InterPro"/>
</dbReference>
<dbReference type="Gene3D" id="3.40.50.2300">
    <property type="match status" value="1"/>
</dbReference>
<reference evidence="9" key="1">
    <citation type="journal article" date="2014" name="Int. J. Syst. Evol. Microbiol.">
        <title>Complete genome sequence of Corynebacterium casei LMG S-19264T (=DSM 44701T), isolated from a smear-ripened cheese.</title>
        <authorList>
            <consortium name="US DOE Joint Genome Institute (JGI-PGF)"/>
            <person name="Walter F."/>
            <person name="Albersmeier A."/>
            <person name="Kalinowski J."/>
            <person name="Ruckert C."/>
        </authorList>
    </citation>
    <scope>NUCLEOTIDE SEQUENCE</scope>
    <source>
        <strain evidence="9">CGMCC 1.12153</strain>
    </source>
</reference>
<feature type="domain" description="HTH luxR-type" evidence="7">
    <location>
        <begin position="141"/>
        <end position="206"/>
    </location>
</feature>